<dbReference type="OrthoDB" id="9771791at2"/>
<dbReference type="EMBL" id="RBVX01000005">
    <property type="protein sequence ID" value="RSL34077.1"/>
    <property type="molecule type" value="Genomic_DNA"/>
</dbReference>
<evidence type="ECO:0000256" key="2">
    <source>
        <dbReference type="ARBA" id="ARBA00023270"/>
    </source>
</evidence>
<dbReference type="Pfam" id="PF00701">
    <property type="entry name" value="DHDPS"/>
    <property type="match status" value="1"/>
</dbReference>
<evidence type="ECO:0000256" key="3">
    <source>
        <dbReference type="PIRNR" id="PIRNR001365"/>
    </source>
</evidence>
<dbReference type="PRINTS" id="PR00146">
    <property type="entry name" value="DHPICSNTHASE"/>
</dbReference>
<evidence type="ECO:0000313" key="7">
    <source>
        <dbReference type="Proteomes" id="UP000275076"/>
    </source>
</evidence>
<evidence type="ECO:0000256" key="1">
    <source>
        <dbReference type="ARBA" id="ARBA00023239"/>
    </source>
</evidence>
<dbReference type="Gene3D" id="3.20.20.70">
    <property type="entry name" value="Aldolase class I"/>
    <property type="match status" value="1"/>
</dbReference>
<dbReference type="SMART" id="SM01130">
    <property type="entry name" value="DHDPS"/>
    <property type="match status" value="1"/>
</dbReference>
<evidence type="ECO:0000256" key="5">
    <source>
        <dbReference type="PIRSR" id="PIRSR001365-2"/>
    </source>
</evidence>
<dbReference type="AlphaFoldDB" id="A0A3R9RF62"/>
<dbReference type="InterPro" id="IPR002220">
    <property type="entry name" value="DapA-like"/>
</dbReference>
<feature type="active site" description="Schiff-base intermediate with substrate" evidence="4">
    <location>
        <position position="167"/>
    </location>
</feature>
<dbReference type="PANTHER" id="PTHR12128">
    <property type="entry name" value="DIHYDRODIPICOLINATE SYNTHASE"/>
    <property type="match status" value="1"/>
</dbReference>
<protein>
    <submittedName>
        <fullName evidence="6">Dihydrodipicolinate synthase family protein</fullName>
    </submittedName>
</protein>
<reference evidence="6 7" key="1">
    <citation type="submission" date="2018-10" db="EMBL/GenBank/DDBJ databases">
        <title>Draft genome sequence of Bacillus salarius IM0101, isolated from a hypersaline soil in Inner Mongolia, China.</title>
        <authorList>
            <person name="Yamprayoonswat W."/>
            <person name="Boonvisut S."/>
            <person name="Jumpathong W."/>
            <person name="Sittihan S."/>
            <person name="Ruangsuj P."/>
            <person name="Wanthongcharoen S."/>
            <person name="Thongpramul N."/>
            <person name="Pimmason S."/>
            <person name="Yu B."/>
            <person name="Yasawong M."/>
        </authorList>
    </citation>
    <scope>NUCLEOTIDE SEQUENCE [LARGE SCALE GENOMIC DNA]</scope>
    <source>
        <strain evidence="6 7">IM0101</strain>
    </source>
</reference>
<evidence type="ECO:0000313" key="6">
    <source>
        <dbReference type="EMBL" id="RSL34077.1"/>
    </source>
</evidence>
<accession>A0A3R9RF62</accession>
<feature type="active site" description="Proton donor/acceptor" evidence="4">
    <location>
        <position position="138"/>
    </location>
</feature>
<comment type="caution">
    <text evidence="6">The sequence shown here is derived from an EMBL/GenBank/DDBJ whole genome shotgun (WGS) entry which is preliminary data.</text>
</comment>
<dbReference type="PIRSF" id="PIRSF001365">
    <property type="entry name" value="DHDPS"/>
    <property type="match status" value="1"/>
</dbReference>
<dbReference type="Proteomes" id="UP000275076">
    <property type="component" value="Unassembled WGS sequence"/>
</dbReference>
<dbReference type="GO" id="GO:0005829">
    <property type="term" value="C:cytosol"/>
    <property type="evidence" value="ECO:0007669"/>
    <property type="project" value="TreeGrafter"/>
</dbReference>
<proteinExistence type="inferred from homology"/>
<dbReference type="PANTHER" id="PTHR12128:SF28">
    <property type="entry name" value="2-DEHYDRO-3-DEOXY-D-GLUCONATE ALDOLASE YAGE-RELATED"/>
    <property type="match status" value="1"/>
</dbReference>
<keyword evidence="7" id="KW-1185">Reference proteome</keyword>
<evidence type="ECO:0000256" key="4">
    <source>
        <dbReference type="PIRSR" id="PIRSR001365-1"/>
    </source>
</evidence>
<feature type="binding site" evidence="5">
    <location>
        <position position="212"/>
    </location>
    <ligand>
        <name>pyruvate</name>
        <dbReference type="ChEBI" id="CHEBI:15361"/>
    </ligand>
</feature>
<dbReference type="InterPro" id="IPR020625">
    <property type="entry name" value="Schiff_base-form_aldolases_AS"/>
</dbReference>
<dbReference type="CDD" id="cd00408">
    <property type="entry name" value="DHDPS-like"/>
    <property type="match status" value="1"/>
</dbReference>
<dbReference type="SUPFAM" id="SSF51569">
    <property type="entry name" value="Aldolase"/>
    <property type="match status" value="1"/>
</dbReference>
<keyword evidence="2" id="KW-0704">Schiff base</keyword>
<sequence>MSKKLDIKGIIPPVVTLINKDKTLDEQAMAHHIDNLIENRVNGLFFMGTGGEFAQMSVALRKQTAEVAVRETAGRVPVLIGTGAAGYEETKELSLHAEEIGADAIVVINPYYWNVSEDHLFSYYKSLAEEVNLPIILYNFPGTTGQDLTPDFVSKLAEEIPSIIGVKETVDEAGHIREMIIKTKEVRSDFIVLSGYDDHLLNTLTLGGDGAISAGVNFAPELQVGIYEAFQKNDFETAIQLHRQNAYIPLMYKLDTPFVNVIKEAMILRGKNIEPYVFGPGDVLGEHQRQELKNLMKLANISAKMLSR</sequence>
<name>A0A3R9RF62_9BACI</name>
<comment type="similarity">
    <text evidence="3">Belongs to the DapA family.</text>
</comment>
<keyword evidence="1 3" id="KW-0456">Lyase</keyword>
<dbReference type="RefSeq" id="WP_125555232.1">
    <property type="nucleotide sequence ID" value="NZ_RBVX01000005.1"/>
</dbReference>
<organism evidence="6 7">
    <name type="scientific">Salibacterium salarium</name>
    <dbReference type="NCBI Taxonomy" id="284579"/>
    <lineage>
        <taxon>Bacteria</taxon>
        <taxon>Bacillati</taxon>
        <taxon>Bacillota</taxon>
        <taxon>Bacilli</taxon>
        <taxon>Bacillales</taxon>
        <taxon>Bacillaceae</taxon>
    </lineage>
</organism>
<dbReference type="GO" id="GO:0016829">
    <property type="term" value="F:lyase activity"/>
    <property type="evidence" value="ECO:0007669"/>
    <property type="project" value="UniProtKB-KW"/>
</dbReference>
<dbReference type="PROSITE" id="PS00666">
    <property type="entry name" value="DHDPS_2"/>
    <property type="match status" value="1"/>
</dbReference>
<gene>
    <name evidence="6" type="ORF">D7Z54_07560</name>
</gene>
<dbReference type="InterPro" id="IPR013785">
    <property type="entry name" value="Aldolase_TIM"/>
</dbReference>